<keyword evidence="4" id="KW-1185">Reference proteome</keyword>
<evidence type="ECO:0000256" key="1">
    <source>
        <dbReference type="SAM" id="MobiDB-lite"/>
    </source>
</evidence>
<protein>
    <recommendedName>
        <fullName evidence="2">Retro-transcribing virus envelope glycoprotein domain-containing protein</fullName>
    </recommendedName>
</protein>
<dbReference type="EMBL" id="CAAGRJ010003354">
    <property type="protein sequence ID" value="VFV21208.1"/>
    <property type="molecule type" value="Genomic_DNA"/>
</dbReference>
<feature type="compositionally biased region" description="Basic and acidic residues" evidence="1">
    <location>
        <begin position="109"/>
        <end position="124"/>
    </location>
</feature>
<evidence type="ECO:0000313" key="4">
    <source>
        <dbReference type="Proteomes" id="UP000386466"/>
    </source>
</evidence>
<dbReference type="InterPro" id="IPR029104">
    <property type="entry name" value="HERV-K_env"/>
</dbReference>
<feature type="region of interest" description="Disordered" evidence="1">
    <location>
        <begin position="105"/>
        <end position="124"/>
    </location>
</feature>
<dbReference type="Pfam" id="PF13804">
    <property type="entry name" value="HERV-K_env_2"/>
    <property type="match status" value="1"/>
</dbReference>
<name>A0A485MMS9_LYNPA</name>
<feature type="domain" description="Retro-transcribing virus envelope glycoprotein" evidence="2">
    <location>
        <begin position="84"/>
        <end position="120"/>
    </location>
</feature>
<proteinExistence type="predicted"/>
<feature type="non-terminal residue" evidence="3">
    <location>
        <position position="124"/>
    </location>
</feature>
<sequence>MEELGLEREIKRRTEKTMRAKPPTSGQMKKMTQRAEQILQKTGTPKTSTTLFIAMMSVLTLTMSTKENHTYWVYIPNPPLNGLITWDDPSFPVYVNDSVWFPGPYDNRGPFKPDEEGKIIPEYS</sequence>
<organism evidence="3 4">
    <name type="scientific">Lynx pardinus</name>
    <name type="common">Iberian lynx</name>
    <name type="synonym">Felis pardina</name>
    <dbReference type="NCBI Taxonomy" id="191816"/>
    <lineage>
        <taxon>Eukaryota</taxon>
        <taxon>Metazoa</taxon>
        <taxon>Chordata</taxon>
        <taxon>Craniata</taxon>
        <taxon>Vertebrata</taxon>
        <taxon>Euteleostomi</taxon>
        <taxon>Mammalia</taxon>
        <taxon>Eutheria</taxon>
        <taxon>Laurasiatheria</taxon>
        <taxon>Carnivora</taxon>
        <taxon>Feliformia</taxon>
        <taxon>Felidae</taxon>
        <taxon>Felinae</taxon>
        <taxon>Lynx</taxon>
    </lineage>
</organism>
<dbReference type="AlphaFoldDB" id="A0A485MMS9"/>
<evidence type="ECO:0000259" key="2">
    <source>
        <dbReference type="Pfam" id="PF13804"/>
    </source>
</evidence>
<accession>A0A485MMS9</accession>
<evidence type="ECO:0000313" key="3">
    <source>
        <dbReference type="EMBL" id="VFV21208.1"/>
    </source>
</evidence>
<reference evidence="3 4" key="1">
    <citation type="submission" date="2019-01" db="EMBL/GenBank/DDBJ databases">
        <authorList>
            <person name="Alioto T."/>
            <person name="Alioto T."/>
        </authorList>
    </citation>
    <scope>NUCLEOTIDE SEQUENCE [LARGE SCALE GENOMIC DNA]</scope>
</reference>
<feature type="region of interest" description="Disordered" evidence="1">
    <location>
        <begin position="1"/>
        <end position="30"/>
    </location>
</feature>
<feature type="compositionally biased region" description="Basic and acidic residues" evidence="1">
    <location>
        <begin position="1"/>
        <end position="18"/>
    </location>
</feature>
<gene>
    <name evidence="3" type="ORF">LYPA_23C009267</name>
</gene>
<dbReference type="Proteomes" id="UP000386466">
    <property type="component" value="Unassembled WGS sequence"/>
</dbReference>